<evidence type="ECO:0000256" key="2">
    <source>
        <dbReference type="ARBA" id="ARBA00022729"/>
    </source>
</evidence>
<dbReference type="AlphaFoldDB" id="A0A1V9XZ77"/>
<dbReference type="Gene3D" id="3.40.50.1820">
    <property type="entry name" value="alpha/beta hydrolase"/>
    <property type="match status" value="1"/>
</dbReference>
<protein>
    <submittedName>
        <fullName evidence="5">Neuroligin-1-like</fullName>
    </submittedName>
</protein>
<feature type="domain" description="Carboxylesterase type B" evidence="4">
    <location>
        <begin position="84"/>
        <end position="597"/>
    </location>
</feature>
<reference evidence="5 6" key="1">
    <citation type="journal article" date="2017" name="Gigascience">
        <title>Draft genome of the honey bee ectoparasitic mite, Tropilaelaps mercedesae, is shaped by the parasitic life history.</title>
        <authorList>
            <person name="Dong X."/>
            <person name="Armstrong S.D."/>
            <person name="Xia D."/>
            <person name="Makepeace B.L."/>
            <person name="Darby A.C."/>
            <person name="Kadowaki T."/>
        </authorList>
    </citation>
    <scope>NUCLEOTIDE SEQUENCE [LARGE SCALE GENOMIC DNA]</scope>
    <source>
        <strain evidence="5">Wuxi-XJTLU</strain>
    </source>
</reference>
<dbReference type="InterPro" id="IPR002018">
    <property type="entry name" value="CarbesteraseB"/>
</dbReference>
<gene>
    <name evidence="5" type="ORF">BIW11_06192</name>
</gene>
<dbReference type="OrthoDB" id="6513360at2759"/>
<dbReference type="InParanoid" id="A0A1V9XZ77"/>
<dbReference type="InterPro" id="IPR029058">
    <property type="entry name" value="AB_hydrolase_fold"/>
</dbReference>
<dbReference type="InterPro" id="IPR019819">
    <property type="entry name" value="Carboxylesterase_B_CS"/>
</dbReference>
<keyword evidence="2" id="KW-0732">Signal</keyword>
<organism evidence="5 6">
    <name type="scientific">Tropilaelaps mercedesae</name>
    <dbReference type="NCBI Taxonomy" id="418985"/>
    <lineage>
        <taxon>Eukaryota</taxon>
        <taxon>Metazoa</taxon>
        <taxon>Ecdysozoa</taxon>
        <taxon>Arthropoda</taxon>
        <taxon>Chelicerata</taxon>
        <taxon>Arachnida</taxon>
        <taxon>Acari</taxon>
        <taxon>Parasitiformes</taxon>
        <taxon>Mesostigmata</taxon>
        <taxon>Gamasina</taxon>
        <taxon>Dermanyssoidea</taxon>
        <taxon>Laelapidae</taxon>
        <taxon>Tropilaelaps</taxon>
    </lineage>
</organism>
<dbReference type="Pfam" id="PF00135">
    <property type="entry name" value="COesterase"/>
    <property type="match status" value="1"/>
</dbReference>
<dbReference type="STRING" id="418985.A0A1V9XZ77"/>
<sequence>MLPSPLAVLLLRPSDPASVPTFYEARAGAASSCNNIRVLFLTALLLCDFCTELGGVSGSGISGTSGSASPNLPPHWLAWSRSMRTVRVAQGVLRGRVLSVRSSSVSTRLREVEVFLGVPYAAPPTNRLRFHPPQPPASWEGERELTKMPPSCIQAFPNISGGQEQLSARMSTARLNYLRKIQPTVDDSNQNEDCLYLNIYVPAAPQMAESRQLPVFVVLSAGDSYLWGSGNHVDGSMTAAYSNVIVVSINYRLGVFGFLSSGSPSSSSNVGLQDQLIALRWLRANLGAFGGDRDKVTLAGAGRAAAMAHLLAINIRAADLFRRLVLVGGSALSSWAVCTDGLEQALLLAHALGCKPNRSSPNLESTMECFRERPADEIARASLALQVPDHLCGPFGPTPDGDMVPLDVYEALHSESRQASFAKLDLIVGVTKWESLQLFNDYQRVHGIEPTFKERTLRTLIRNLYVYHQNEIFFSVSNEYTNWSRGESSTLDVLQDTADALSDSTVVAPAIELATLHSHLTSIGKFQRSTHLFVFSYQSSSCDYSHLYSCTPGAEDAFNFLLGVPLIETLSNTNYSRQDAQVSELMLNYINNFLRTG</sequence>
<evidence type="ECO:0000313" key="5">
    <source>
        <dbReference type="EMBL" id="OQR78769.1"/>
    </source>
</evidence>
<dbReference type="SUPFAM" id="SSF53474">
    <property type="entry name" value="alpha/beta-Hydrolases"/>
    <property type="match status" value="1"/>
</dbReference>
<dbReference type="PROSITE" id="PS00941">
    <property type="entry name" value="CARBOXYLESTERASE_B_2"/>
    <property type="match status" value="1"/>
</dbReference>
<evidence type="ECO:0000259" key="4">
    <source>
        <dbReference type="Pfam" id="PF00135"/>
    </source>
</evidence>
<comment type="caution">
    <text evidence="5">The sequence shown here is derived from an EMBL/GenBank/DDBJ whole genome shotgun (WGS) entry which is preliminary data.</text>
</comment>
<evidence type="ECO:0000313" key="6">
    <source>
        <dbReference type="Proteomes" id="UP000192247"/>
    </source>
</evidence>
<name>A0A1V9XZ77_9ACAR</name>
<proteinExistence type="inferred from homology"/>
<dbReference type="EMBL" id="MNPL01001845">
    <property type="protein sequence ID" value="OQR78769.1"/>
    <property type="molecule type" value="Genomic_DNA"/>
</dbReference>
<keyword evidence="3" id="KW-0325">Glycoprotein</keyword>
<evidence type="ECO:0000256" key="1">
    <source>
        <dbReference type="ARBA" id="ARBA00005964"/>
    </source>
</evidence>
<evidence type="ECO:0000256" key="3">
    <source>
        <dbReference type="ARBA" id="ARBA00023180"/>
    </source>
</evidence>
<accession>A0A1V9XZ77</accession>
<keyword evidence="6" id="KW-1185">Reference proteome</keyword>
<dbReference type="Proteomes" id="UP000192247">
    <property type="component" value="Unassembled WGS sequence"/>
</dbReference>
<comment type="similarity">
    <text evidence="1">Belongs to the type-B carboxylesterase/lipase family.</text>
</comment>
<dbReference type="PANTHER" id="PTHR43903">
    <property type="entry name" value="NEUROLIGIN"/>
    <property type="match status" value="1"/>
</dbReference>
<dbReference type="InterPro" id="IPR051093">
    <property type="entry name" value="Neuroligin/BSAL"/>
</dbReference>